<accession>A0A8X8BSS9</accession>
<name>A0A8X8BSS9_POLSE</name>
<dbReference type="InterPro" id="IPR036770">
    <property type="entry name" value="Ankyrin_rpt-contain_sf"/>
</dbReference>
<dbReference type="Pfam" id="PF13637">
    <property type="entry name" value="Ank_4"/>
    <property type="match status" value="1"/>
</dbReference>
<feature type="repeat" description="ANK" evidence="3">
    <location>
        <begin position="102"/>
        <end position="138"/>
    </location>
</feature>
<keyword evidence="6" id="KW-1185">Reference proteome</keyword>
<dbReference type="PANTHER" id="PTHR24173:SF76">
    <property type="match status" value="1"/>
</dbReference>
<gene>
    <name evidence="5" type="primary">Ankrd44</name>
    <name evidence="5" type="ORF">GTO96_0020254</name>
</gene>
<dbReference type="SUPFAM" id="SSF48403">
    <property type="entry name" value="Ankyrin repeat"/>
    <property type="match status" value="1"/>
</dbReference>
<proteinExistence type="predicted"/>
<evidence type="ECO:0000256" key="1">
    <source>
        <dbReference type="ARBA" id="ARBA00022737"/>
    </source>
</evidence>
<dbReference type="Pfam" id="PF12796">
    <property type="entry name" value="Ank_2"/>
    <property type="match status" value="1"/>
</dbReference>
<evidence type="ECO:0000256" key="3">
    <source>
        <dbReference type="PROSITE-ProRule" id="PRU00023"/>
    </source>
</evidence>
<evidence type="ECO:0000256" key="2">
    <source>
        <dbReference type="ARBA" id="ARBA00023043"/>
    </source>
</evidence>
<feature type="non-terminal residue" evidence="5">
    <location>
        <position position="1"/>
    </location>
</feature>
<protein>
    <submittedName>
        <fullName evidence="5">ANR44 phosphatase</fullName>
    </submittedName>
</protein>
<organism evidence="5 6">
    <name type="scientific">Polypterus senegalus</name>
    <name type="common">Senegal bichir</name>
    <dbReference type="NCBI Taxonomy" id="55291"/>
    <lineage>
        <taxon>Eukaryota</taxon>
        <taxon>Metazoa</taxon>
        <taxon>Chordata</taxon>
        <taxon>Craniata</taxon>
        <taxon>Vertebrata</taxon>
        <taxon>Euteleostomi</taxon>
        <taxon>Actinopterygii</taxon>
        <taxon>Polypteriformes</taxon>
        <taxon>Polypteridae</taxon>
        <taxon>Polypterus</taxon>
    </lineage>
</organism>
<keyword evidence="1" id="KW-0677">Repeat</keyword>
<dbReference type="Proteomes" id="UP000886611">
    <property type="component" value="Unassembled WGS sequence"/>
</dbReference>
<feature type="compositionally biased region" description="Basic and acidic residues" evidence="4">
    <location>
        <begin position="351"/>
        <end position="366"/>
    </location>
</feature>
<sequence>MELHRALLHGDFLQTRQLIESGAEVNATDEEQRTPLMICALHNGEARSLGIARQLLEKGAQVGLCDWRGRNALLYAAMYERKDLVDLYLGALDYDLNHADKDGRTALSHATQRGNAPIVRALLRSLKRYGMDVNKPDKFGFTPLLHACRLGHEHCSVQLRTTGKLTDKMCGRTVKQQEPGLRKENAVPEVKLPYETLPENIWAKRERLYRDYKCHPKVPQNLRLVKGAINPNPNPSHNSSENSAPRHDWKMEVLHLTEILQNQMSPSYCSLAKPLAPAPPRDVRSSHLDVDLHGFLGQRRTRDRKMSLDYISDSLRESGMRNILQRRRCSVAVIPLIKSAPQRRPSMRGSDSGEDRKTPRFHEKSHSWKRATSPYVTIGGS</sequence>
<dbReference type="Gene3D" id="1.25.40.20">
    <property type="entry name" value="Ankyrin repeat-containing domain"/>
    <property type="match status" value="1"/>
</dbReference>
<dbReference type="PROSITE" id="PS50088">
    <property type="entry name" value="ANK_REPEAT"/>
    <property type="match status" value="2"/>
</dbReference>
<evidence type="ECO:0000313" key="6">
    <source>
        <dbReference type="Proteomes" id="UP000886611"/>
    </source>
</evidence>
<dbReference type="AlphaFoldDB" id="A0A8X8BSS9"/>
<evidence type="ECO:0000256" key="4">
    <source>
        <dbReference type="SAM" id="MobiDB-lite"/>
    </source>
</evidence>
<dbReference type="InterPro" id="IPR002110">
    <property type="entry name" value="Ankyrin_rpt"/>
</dbReference>
<feature type="non-terminal residue" evidence="5">
    <location>
        <position position="381"/>
    </location>
</feature>
<feature type="repeat" description="ANK" evidence="3">
    <location>
        <begin position="1"/>
        <end position="30"/>
    </location>
</feature>
<reference evidence="5 6" key="1">
    <citation type="journal article" date="2021" name="Cell">
        <title>Tracing the genetic footprints of vertebrate landing in non-teleost ray-finned fishes.</title>
        <authorList>
            <person name="Bi X."/>
            <person name="Wang K."/>
            <person name="Yang L."/>
            <person name="Pan H."/>
            <person name="Jiang H."/>
            <person name="Wei Q."/>
            <person name="Fang M."/>
            <person name="Yu H."/>
            <person name="Zhu C."/>
            <person name="Cai Y."/>
            <person name="He Y."/>
            <person name="Gan X."/>
            <person name="Zeng H."/>
            <person name="Yu D."/>
            <person name="Zhu Y."/>
            <person name="Jiang H."/>
            <person name="Qiu Q."/>
            <person name="Yang H."/>
            <person name="Zhang Y.E."/>
            <person name="Wang W."/>
            <person name="Zhu M."/>
            <person name="He S."/>
            <person name="Zhang G."/>
        </authorList>
    </citation>
    <scope>NUCLEOTIDE SEQUENCE [LARGE SCALE GENOMIC DNA]</scope>
    <source>
        <strain evidence="5">Bchr_013</strain>
    </source>
</reference>
<comment type="caution">
    <text evidence="5">The sequence shown here is derived from an EMBL/GenBank/DDBJ whole genome shotgun (WGS) entry which is preliminary data.</text>
</comment>
<dbReference type="EMBL" id="JAATIS010001241">
    <property type="protein sequence ID" value="KAG2466631.1"/>
    <property type="molecule type" value="Genomic_DNA"/>
</dbReference>
<dbReference type="PANTHER" id="PTHR24173">
    <property type="entry name" value="ANKYRIN REPEAT CONTAINING"/>
    <property type="match status" value="1"/>
</dbReference>
<keyword evidence="2 3" id="KW-0040">ANK repeat</keyword>
<dbReference type="SMART" id="SM00248">
    <property type="entry name" value="ANK"/>
    <property type="match status" value="4"/>
</dbReference>
<evidence type="ECO:0000313" key="5">
    <source>
        <dbReference type="EMBL" id="KAG2466631.1"/>
    </source>
</evidence>
<feature type="region of interest" description="Disordered" evidence="4">
    <location>
        <begin position="338"/>
        <end position="381"/>
    </location>
</feature>